<reference evidence="3" key="1">
    <citation type="submission" date="2021-01" db="UniProtKB">
        <authorList>
            <consortium name="EnsemblMetazoa"/>
        </authorList>
    </citation>
    <scope>IDENTIFICATION</scope>
</reference>
<evidence type="ECO:0000256" key="1">
    <source>
        <dbReference type="SAM" id="Coils"/>
    </source>
</evidence>
<proteinExistence type="predicted"/>
<accession>A0A7M5V1Y7</accession>
<keyword evidence="4" id="KW-1185">Reference proteome</keyword>
<feature type="compositionally biased region" description="Basic and acidic residues" evidence="2">
    <location>
        <begin position="20"/>
        <end position="31"/>
    </location>
</feature>
<evidence type="ECO:0000313" key="4">
    <source>
        <dbReference type="Proteomes" id="UP000594262"/>
    </source>
</evidence>
<protein>
    <submittedName>
        <fullName evidence="3">Uncharacterized protein</fullName>
    </submittedName>
</protein>
<dbReference type="Proteomes" id="UP000594262">
    <property type="component" value="Unplaced"/>
</dbReference>
<dbReference type="OrthoDB" id="10619715at2759"/>
<feature type="region of interest" description="Disordered" evidence="2">
    <location>
        <begin position="116"/>
        <end position="159"/>
    </location>
</feature>
<keyword evidence="1" id="KW-0175">Coiled coil</keyword>
<sequence length="188" mass="21092">MADSCSNSSVGSPYASSTDLRGEDSEEIMERGRRRSRNLGSTSSRRAVGGLDLEDVENTVRGMQQDYNDMKTEFTGIRNQSQSQKRRILDLENQFEDARVRIDKLLQRKSIRRNTYDSVSNSSSFVTPSASFTSERSSHSSKMNIDRSDSMDSTSSTELHKTQININPANNTKQTFGTVTLTVKVDED</sequence>
<name>A0A7M5V1Y7_9CNID</name>
<feature type="region of interest" description="Disordered" evidence="2">
    <location>
        <begin position="1"/>
        <end position="51"/>
    </location>
</feature>
<evidence type="ECO:0000256" key="2">
    <source>
        <dbReference type="SAM" id="MobiDB-lite"/>
    </source>
</evidence>
<feature type="compositionally biased region" description="Polar residues" evidence="2">
    <location>
        <begin position="1"/>
        <end position="19"/>
    </location>
</feature>
<organism evidence="3 4">
    <name type="scientific">Clytia hemisphaerica</name>
    <dbReference type="NCBI Taxonomy" id="252671"/>
    <lineage>
        <taxon>Eukaryota</taxon>
        <taxon>Metazoa</taxon>
        <taxon>Cnidaria</taxon>
        <taxon>Hydrozoa</taxon>
        <taxon>Hydroidolina</taxon>
        <taxon>Leptothecata</taxon>
        <taxon>Obeliida</taxon>
        <taxon>Clytiidae</taxon>
        <taxon>Clytia</taxon>
    </lineage>
</organism>
<dbReference type="RefSeq" id="XP_066911668.1">
    <property type="nucleotide sequence ID" value="XM_067055567.1"/>
</dbReference>
<feature type="coiled-coil region" evidence="1">
    <location>
        <begin position="53"/>
        <end position="108"/>
    </location>
</feature>
<dbReference type="GeneID" id="136798902"/>
<dbReference type="AlphaFoldDB" id="A0A7M5V1Y7"/>
<feature type="compositionally biased region" description="Low complexity" evidence="2">
    <location>
        <begin position="118"/>
        <end position="134"/>
    </location>
</feature>
<dbReference type="EnsemblMetazoa" id="CLYHEMT004893.1">
    <property type="protein sequence ID" value="CLYHEMP004893.1"/>
    <property type="gene ID" value="CLYHEMG004893"/>
</dbReference>
<evidence type="ECO:0000313" key="3">
    <source>
        <dbReference type="EnsemblMetazoa" id="CLYHEMP004893.1"/>
    </source>
</evidence>